<dbReference type="PANTHER" id="PTHR42898">
    <property type="entry name" value="TROPINONE REDUCTASE"/>
    <property type="match status" value="1"/>
</dbReference>
<evidence type="ECO:0000313" key="4">
    <source>
        <dbReference type="Proteomes" id="UP001163823"/>
    </source>
</evidence>
<dbReference type="KEGG" id="qsa:O6P43_014356"/>
<keyword evidence="2" id="KW-0560">Oxidoreductase</keyword>
<dbReference type="InterPro" id="IPR036291">
    <property type="entry name" value="NAD(P)-bd_dom_sf"/>
</dbReference>
<name>A0AAD7PRU6_QUISA</name>
<dbReference type="SUPFAM" id="SSF51735">
    <property type="entry name" value="NAD(P)-binding Rossmann-fold domains"/>
    <property type="match status" value="1"/>
</dbReference>
<keyword evidence="4" id="KW-1185">Reference proteome</keyword>
<protein>
    <submittedName>
        <fullName evidence="3">Tropinone reductase-like</fullName>
    </submittedName>
</protein>
<sequence length="84" mass="9616">MTSVFNGKLNILVNNVGTNVRKPAIEFAAEEYTKLMNTNLESTYIPSVPTCVSSFKSIRKGKHCVHFLFARCGRYRFWNHLCSK</sequence>
<accession>A0AAD7PRU6</accession>
<organism evidence="3 4">
    <name type="scientific">Quillaja saponaria</name>
    <name type="common">Soap bark tree</name>
    <dbReference type="NCBI Taxonomy" id="32244"/>
    <lineage>
        <taxon>Eukaryota</taxon>
        <taxon>Viridiplantae</taxon>
        <taxon>Streptophyta</taxon>
        <taxon>Embryophyta</taxon>
        <taxon>Tracheophyta</taxon>
        <taxon>Spermatophyta</taxon>
        <taxon>Magnoliopsida</taxon>
        <taxon>eudicotyledons</taxon>
        <taxon>Gunneridae</taxon>
        <taxon>Pentapetalae</taxon>
        <taxon>rosids</taxon>
        <taxon>fabids</taxon>
        <taxon>Fabales</taxon>
        <taxon>Quillajaceae</taxon>
        <taxon>Quillaja</taxon>
    </lineage>
</organism>
<dbReference type="Gene3D" id="3.40.50.720">
    <property type="entry name" value="NAD(P)-binding Rossmann-like Domain"/>
    <property type="match status" value="1"/>
</dbReference>
<proteinExistence type="predicted"/>
<dbReference type="Proteomes" id="UP001163823">
    <property type="component" value="Chromosome 6"/>
</dbReference>
<dbReference type="AlphaFoldDB" id="A0AAD7PRU6"/>
<evidence type="ECO:0000313" key="3">
    <source>
        <dbReference type="EMBL" id="KAJ7964560.1"/>
    </source>
</evidence>
<reference evidence="3" key="1">
    <citation type="journal article" date="2023" name="Science">
        <title>Elucidation of the pathway for biosynthesis of saponin adjuvants from the soapbark tree.</title>
        <authorList>
            <person name="Reed J."/>
            <person name="Orme A."/>
            <person name="El-Demerdash A."/>
            <person name="Owen C."/>
            <person name="Martin L.B.B."/>
            <person name="Misra R.C."/>
            <person name="Kikuchi S."/>
            <person name="Rejzek M."/>
            <person name="Martin A.C."/>
            <person name="Harkess A."/>
            <person name="Leebens-Mack J."/>
            <person name="Louveau T."/>
            <person name="Stephenson M.J."/>
            <person name="Osbourn A."/>
        </authorList>
    </citation>
    <scope>NUCLEOTIDE SEQUENCE</scope>
    <source>
        <strain evidence="3">S10</strain>
    </source>
</reference>
<keyword evidence="1" id="KW-0521">NADP</keyword>
<gene>
    <name evidence="3" type="ORF">O6P43_014356</name>
</gene>
<dbReference type="EMBL" id="JARAOO010000006">
    <property type="protein sequence ID" value="KAJ7964560.1"/>
    <property type="molecule type" value="Genomic_DNA"/>
</dbReference>
<evidence type="ECO:0000256" key="1">
    <source>
        <dbReference type="ARBA" id="ARBA00022857"/>
    </source>
</evidence>
<dbReference type="InterPro" id="IPR045000">
    <property type="entry name" value="TR"/>
</dbReference>
<dbReference type="GO" id="GO:0016491">
    <property type="term" value="F:oxidoreductase activity"/>
    <property type="evidence" value="ECO:0007669"/>
    <property type="project" value="UniProtKB-KW"/>
</dbReference>
<comment type="caution">
    <text evidence="3">The sequence shown here is derived from an EMBL/GenBank/DDBJ whole genome shotgun (WGS) entry which is preliminary data.</text>
</comment>
<evidence type="ECO:0000256" key="2">
    <source>
        <dbReference type="ARBA" id="ARBA00023002"/>
    </source>
</evidence>
<dbReference type="PANTHER" id="PTHR42898:SF6">
    <property type="entry name" value="NADP-DEPENDENT MANNITOL DEHYDROGENASE"/>
    <property type="match status" value="1"/>
</dbReference>